<dbReference type="Proteomes" id="UP000431744">
    <property type="component" value="Unassembled WGS sequence"/>
</dbReference>
<dbReference type="RefSeq" id="WP_158028874.1">
    <property type="nucleotide sequence ID" value="NZ_BMHG01000001.1"/>
</dbReference>
<comment type="caution">
    <text evidence="1">The sequence shown here is derived from an EMBL/GenBank/DDBJ whole genome shotgun (WGS) entry which is preliminary data.</text>
</comment>
<evidence type="ECO:0008006" key="3">
    <source>
        <dbReference type="Google" id="ProtNLM"/>
    </source>
</evidence>
<sequence length="353" mass="36864">MPTYMLEGQTAVRLTPKPLTISLQMTGPVQGRLIAMMGSEPIADAVRPRPELLILPTVTDTVTLRIEPVGADVFPQGARGNVSVSVNEPGAVDPERAVLPPLDLAGLSRQTALSIARGDDGLRVRSEVREAVRITLNPLGDAARVVATELVGRQRLDDDEAIDVVVAVDASASFRRQVAAGQLRRVVDVVEGIAAVIDPDRRAEGHVLTATGYPVTTAPGRTLAAAFAAAFDAVTPETGAALASGATSPLRGLAAHPGNDAPRRLTYVITDAAPADRSAFESLGLPGRSVAHLVVIGRGSAWRLQRGPDVPTTLFDLERIGAAPADPAAADPLATQLPALRPLVADLLRGRPE</sequence>
<protein>
    <recommendedName>
        <fullName evidence="3">VWA domain-containing protein</fullName>
    </recommendedName>
</protein>
<proteinExistence type="predicted"/>
<name>A0A6H9WVV0_9MICO</name>
<accession>A0A6H9WVV0</accession>
<evidence type="ECO:0000313" key="2">
    <source>
        <dbReference type="Proteomes" id="UP000431744"/>
    </source>
</evidence>
<dbReference type="OrthoDB" id="4374534at2"/>
<gene>
    <name evidence="1" type="ORF">F8O04_08895</name>
</gene>
<organism evidence="1 2">
    <name type="scientific">Pseudoclavibacter endophyticus</name>
    <dbReference type="NCBI Taxonomy" id="1778590"/>
    <lineage>
        <taxon>Bacteria</taxon>
        <taxon>Bacillati</taxon>
        <taxon>Actinomycetota</taxon>
        <taxon>Actinomycetes</taxon>
        <taxon>Micrococcales</taxon>
        <taxon>Microbacteriaceae</taxon>
        <taxon>Pseudoclavibacter</taxon>
    </lineage>
</organism>
<dbReference type="AlphaFoldDB" id="A0A6H9WVV0"/>
<dbReference type="EMBL" id="WBJY01000001">
    <property type="protein sequence ID" value="KAB1650290.1"/>
    <property type="molecule type" value="Genomic_DNA"/>
</dbReference>
<keyword evidence="2" id="KW-1185">Reference proteome</keyword>
<evidence type="ECO:0000313" key="1">
    <source>
        <dbReference type="EMBL" id="KAB1650290.1"/>
    </source>
</evidence>
<reference evidence="1 2" key="1">
    <citation type="submission" date="2019-09" db="EMBL/GenBank/DDBJ databases">
        <title>Phylogeny of genus Pseudoclavibacter and closely related genus.</title>
        <authorList>
            <person name="Li Y."/>
        </authorList>
    </citation>
    <scope>NUCLEOTIDE SEQUENCE [LARGE SCALE GENOMIC DNA]</scope>
    <source>
        <strain evidence="1 2">EGI 60007</strain>
    </source>
</reference>